<dbReference type="EMBL" id="JBHSMG010000001">
    <property type="protein sequence ID" value="MFC5501545.1"/>
    <property type="molecule type" value="Genomic_DNA"/>
</dbReference>
<dbReference type="InterPro" id="IPR011701">
    <property type="entry name" value="MFS"/>
</dbReference>
<protein>
    <submittedName>
        <fullName evidence="2">MFS transporter</fullName>
    </submittedName>
</protein>
<feature type="transmembrane region" description="Helical" evidence="1">
    <location>
        <begin position="100"/>
        <end position="119"/>
    </location>
</feature>
<dbReference type="Pfam" id="PF07690">
    <property type="entry name" value="MFS_1"/>
    <property type="match status" value="1"/>
</dbReference>
<accession>A0ABW0NLU5</accession>
<feature type="transmembrane region" description="Helical" evidence="1">
    <location>
        <begin position="278"/>
        <end position="295"/>
    </location>
</feature>
<feature type="transmembrane region" description="Helical" evidence="1">
    <location>
        <begin position="168"/>
        <end position="186"/>
    </location>
</feature>
<dbReference type="PANTHER" id="PTHR23542">
    <property type="match status" value="1"/>
</dbReference>
<sequence>MFTVLRLPGATRAFLPSLLGRLALAMGGLAIVLAVQSHTGSFAAAGIAAGAFGFANVFAAPLRARAIDQWGQRRALTPLGLAQAAVFLGFAFATNTRGTSALGFVALSAGAGLVAPPLGASMRTIWTTLTTAGPQRTHALSLDATADELVFIVGPLVAAALATAFSPAYALLAAATAVLAGTLGLISSRASGSLRGAPAVAGRAERPLRRPGFIRVLVVLLGVGGVLGTIEITAPAVAVAAHDAAISGWLLAALSAGSAAGGLIYGHISWRGTLGSRMRVLAIAIGVLACGIGLVNSVPGFAIGVAATGLFLAPSIITGYLAAEHLVPQHTLTEASVWTNTALNLGASIANAIAGAIVAGPGVAWAMLAAGLFAILTATATPRARLHTGGGQPAPSPSDPHL</sequence>
<evidence type="ECO:0000313" key="2">
    <source>
        <dbReference type="EMBL" id="MFC5501545.1"/>
    </source>
</evidence>
<keyword evidence="1" id="KW-0472">Membrane</keyword>
<proteinExistence type="predicted"/>
<evidence type="ECO:0000256" key="1">
    <source>
        <dbReference type="SAM" id="Phobius"/>
    </source>
</evidence>
<comment type="caution">
    <text evidence="2">The sequence shown here is derived from an EMBL/GenBank/DDBJ whole genome shotgun (WGS) entry which is preliminary data.</text>
</comment>
<feature type="transmembrane region" description="Helical" evidence="1">
    <location>
        <begin position="41"/>
        <end position="63"/>
    </location>
</feature>
<dbReference type="RefSeq" id="WP_386739129.1">
    <property type="nucleotide sequence ID" value="NZ_JBHSMG010000001.1"/>
</dbReference>
<feature type="transmembrane region" description="Helical" evidence="1">
    <location>
        <begin position="213"/>
        <end position="234"/>
    </location>
</feature>
<keyword evidence="3" id="KW-1185">Reference proteome</keyword>
<name>A0ABW0NLU5_9MICO</name>
<dbReference type="Gene3D" id="1.20.1250.20">
    <property type="entry name" value="MFS general substrate transporter like domains"/>
    <property type="match status" value="2"/>
</dbReference>
<feature type="transmembrane region" description="Helical" evidence="1">
    <location>
        <begin position="363"/>
        <end position="381"/>
    </location>
</feature>
<dbReference type="InterPro" id="IPR036259">
    <property type="entry name" value="MFS_trans_sf"/>
</dbReference>
<dbReference type="Proteomes" id="UP001596039">
    <property type="component" value="Unassembled WGS sequence"/>
</dbReference>
<keyword evidence="1" id="KW-0812">Transmembrane</keyword>
<dbReference type="SUPFAM" id="SSF103473">
    <property type="entry name" value="MFS general substrate transporter"/>
    <property type="match status" value="1"/>
</dbReference>
<evidence type="ECO:0000313" key="3">
    <source>
        <dbReference type="Proteomes" id="UP001596039"/>
    </source>
</evidence>
<dbReference type="PANTHER" id="PTHR23542:SF1">
    <property type="entry name" value="MAJOR FACILITATOR SUPERFAMILY (MFS) PROFILE DOMAIN-CONTAINING PROTEIN"/>
    <property type="match status" value="1"/>
</dbReference>
<keyword evidence="1" id="KW-1133">Transmembrane helix</keyword>
<organism evidence="2 3">
    <name type="scientific">Lysinimonas soli</name>
    <dbReference type="NCBI Taxonomy" id="1074233"/>
    <lineage>
        <taxon>Bacteria</taxon>
        <taxon>Bacillati</taxon>
        <taxon>Actinomycetota</taxon>
        <taxon>Actinomycetes</taxon>
        <taxon>Micrococcales</taxon>
        <taxon>Microbacteriaceae</taxon>
        <taxon>Lysinimonas</taxon>
    </lineage>
</organism>
<feature type="transmembrane region" description="Helical" evidence="1">
    <location>
        <begin position="140"/>
        <end position="162"/>
    </location>
</feature>
<gene>
    <name evidence="2" type="ORF">ACFPJ4_04730</name>
</gene>
<reference evidence="3" key="1">
    <citation type="journal article" date="2019" name="Int. J. Syst. Evol. Microbiol.">
        <title>The Global Catalogue of Microorganisms (GCM) 10K type strain sequencing project: providing services to taxonomists for standard genome sequencing and annotation.</title>
        <authorList>
            <consortium name="The Broad Institute Genomics Platform"/>
            <consortium name="The Broad Institute Genome Sequencing Center for Infectious Disease"/>
            <person name="Wu L."/>
            <person name="Ma J."/>
        </authorList>
    </citation>
    <scope>NUCLEOTIDE SEQUENCE [LARGE SCALE GENOMIC DNA]</scope>
    <source>
        <strain evidence="3">CGMCC 4.6997</strain>
    </source>
</reference>
<feature type="transmembrane region" description="Helical" evidence="1">
    <location>
        <begin position="12"/>
        <end position="35"/>
    </location>
</feature>
<feature type="transmembrane region" description="Helical" evidence="1">
    <location>
        <begin position="75"/>
        <end position="94"/>
    </location>
</feature>
<feature type="transmembrane region" description="Helical" evidence="1">
    <location>
        <begin position="246"/>
        <end position="266"/>
    </location>
</feature>